<organism evidence="4">
    <name type="scientific">freshwater metagenome</name>
    <dbReference type="NCBI Taxonomy" id="449393"/>
    <lineage>
        <taxon>unclassified sequences</taxon>
        <taxon>metagenomes</taxon>
        <taxon>ecological metagenomes</taxon>
    </lineage>
</organism>
<dbReference type="EMBL" id="CAFBOK010000242">
    <property type="protein sequence ID" value="CAB4997061.1"/>
    <property type="molecule type" value="Genomic_DNA"/>
</dbReference>
<proteinExistence type="inferred from homology"/>
<dbReference type="PRINTS" id="PR00081">
    <property type="entry name" value="GDHRDH"/>
</dbReference>
<dbReference type="PRINTS" id="PR00080">
    <property type="entry name" value="SDRFAMILY"/>
</dbReference>
<dbReference type="FunFam" id="3.40.50.720:FF:000084">
    <property type="entry name" value="Short-chain dehydrogenase reductase"/>
    <property type="match status" value="1"/>
</dbReference>
<accession>A0A6J6ASD0</accession>
<dbReference type="Gene3D" id="3.40.50.720">
    <property type="entry name" value="NAD(P)-binding Rossmann-like Domain"/>
    <property type="match status" value="1"/>
</dbReference>
<dbReference type="PANTHER" id="PTHR24321">
    <property type="entry name" value="DEHYDROGENASES, SHORT CHAIN"/>
    <property type="match status" value="1"/>
</dbReference>
<dbReference type="GO" id="GO:0016491">
    <property type="term" value="F:oxidoreductase activity"/>
    <property type="evidence" value="ECO:0007669"/>
    <property type="project" value="UniProtKB-KW"/>
</dbReference>
<sequence>MSRNEGRFEGKVVLITGAARGQGRAHARRFAAEGANIIAVDACAPILPDVAYEAATEEDLHETARMVEKEGRGIVAHVADVRNQAALDAAVAEGVDRFGRLDVIVANAGVASYYRTWEVPEEHWAIVLDVNLTGVWRTVKAGLPAMIEAGNGGAITFISSAAGLRGYSYLGHYAATKHGLVGLMRSLTLEVGQYDIRVNTIHPGAVDTVMGHDPDVPRIIAEDPRTTGAYTGQRPLDGGAQKVDDISNALLWISSDEARMVTGITLPIDAGAAMR</sequence>
<evidence type="ECO:0000256" key="1">
    <source>
        <dbReference type="ARBA" id="ARBA00006484"/>
    </source>
</evidence>
<dbReference type="SUPFAM" id="SSF51735">
    <property type="entry name" value="NAD(P)-binding Rossmann-fold domains"/>
    <property type="match status" value="1"/>
</dbReference>
<keyword evidence="3" id="KW-0520">NAD</keyword>
<keyword evidence="2" id="KW-0560">Oxidoreductase</keyword>
<protein>
    <submittedName>
        <fullName evidence="4">Unannotated protein</fullName>
    </submittedName>
</protein>
<dbReference type="PANTHER" id="PTHR24321:SF8">
    <property type="entry name" value="ESTRADIOL 17-BETA-DEHYDROGENASE 8-RELATED"/>
    <property type="match status" value="1"/>
</dbReference>
<dbReference type="AlphaFoldDB" id="A0A6J6ASD0"/>
<dbReference type="InterPro" id="IPR002347">
    <property type="entry name" value="SDR_fam"/>
</dbReference>
<reference evidence="4" key="1">
    <citation type="submission" date="2020-05" db="EMBL/GenBank/DDBJ databases">
        <authorList>
            <person name="Chiriac C."/>
            <person name="Salcher M."/>
            <person name="Ghai R."/>
            <person name="Kavagutti S V."/>
        </authorList>
    </citation>
    <scope>NUCLEOTIDE SEQUENCE</scope>
</reference>
<evidence type="ECO:0000313" key="4">
    <source>
        <dbReference type="EMBL" id="CAB4373052.1"/>
    </source>
</evidence>
<dbReference type="EMBL" id="CAEUNJ010000154">
    <property type="protein sequence ID" value="CAB4373052.1"/>
    <property type="molecule type" value="Genomic_DNA"/>
</dbReference>
<name>A0A6J6ASD0_9ZZZZ</name>
<evidence type="ECO:0000256" key="3">
    <source>
        <dbReference type="ARBA" id="ARBA00023027"/>
    </source>
</evidence>
<comment type="similarity">
    <text evidence="1">Belongs to the short-chain dehydrogenases/reductases (SDR) family.</text>
</comment>
<dbReference type="CDD" id="cd05233">
    <property type="entry name" value="SDR_c"/>
    <property type="match status" value="1"/>
</dbReference>
<dbReference type="InterPro" id="IPR036291">
    <property type="entry name" value="NAD(P)-bd_dom_sf"/>
</dbReference>
<dbReference type="NCBIfam" id="TIGR03971">
    <property type="entry name" value="SDR_subfam_1"/>
    <property type="match status" value="1"/>
</dbReference>
<evidence type="ECO:0000313" key="5">
    <source>
        <dbReference type="EMBL" id="CAB4997061.1"/>
    </source>
</evidence>
<dbReference type="NCBIfam" id="NF009467">
    <property type="entry name" value="PRK12826.1-3"/>
    <property type="match status" value="1"/>
</dbReference>
<gene>
    <name evidence="5" type="ORF">UFOPK3927_01652</name>
    <name evidence="4" type="ORF">UFOPK4201_02106</name>
</gene>
<dbReference type="InterPro" id="IPR023985">
    <property type="entry name" value="SDR_subfam_1"/>
</dbReference>
<dbReference type="Pfam" id="PF00106">
    <property type="entry name" value="adh_short"/>
    <property type="match status" value="1"/>
</dbReference>
<evidence type="ECO:0000256" key="2">
    <source>
        <dbReference type="ARBA" id="ARBA00023002"/>
    </source>
</evidence>